<gene>
    <name evidence="12" type="primary">LOC108276903</name>
</gene>
<evidence type="ECO:0000256" key="7">
    <source>
        <dbReference type="ARBA" id="ARBA00022989"/>
    </source>
</evidence>
<dbReference type="InterPro" id="IPR027896">
    <property type="entry name" value="UQCC3"/>
</dbReference>
<sequence>MSALRKLLSYTAAVAALIAGYASWRSLDPGDQRNRELLKNLPESNPLRMEESRRRNAQIMEMLKDAAQTNENIARTYGSQK</sequence>
<name>A0A2D0SP43_ICTPU</name>
<keyword evidence="5" id="KW-0812">Transmembrane</keyword>
<keyword evidence="8" id="KW-0496">Mitochondrion</keyword>
<evidence type="ECO:0000256" key="4">
    <source>
        <dbReference type="ARBA" id="ARBA00016475"/>
    </source>
</evidence>
<keyword evidence="6" id="KW-0999">Mitochondrion inner membrane</keyword>
<evidence type="ECO:0000313" key="11">
    <source>
        <dbReference type="Proteomes" id="UP000221080"/>
    </source>
</evidence>
<keyword evidence="9" id="KW-0472">Membrane</keyword>
<evidence type="ECO:0000256" key="9">
    <source>
        <dbReference type="ARBA" id="ARBA00023136"/>
    </source>
</evidence>
<comment type="similarity">
    <text evidence="3">Belongs to the UQCC3 family.</text>
</comment>
<dbReference type="Proteomes" id="UP000221080">
    <property type="component" value="Chromosome 16"/>
</dbReference>
<evidence type="ECO:0000256" key="1">
    <source>
        <dbReference type="ARBA" id="ARBA00002879"/>
    </source>
</evidence>
<dbReference type="GeneID" id="108276903"/>
<evidence type="ECO:0000256" key="3">
    <source>
        <dbReference type="ARBA" id="ARBA00006970"/>
    </source>
</evidence>
<evidence type="ECO:0000256" key="6">
    <source>
        <dbReference type="ARBA" id="ARBA00022792"/>
    </source>
</evidence>
<evidence type="ECO:0000256" key="2">
    <source>
        <dbReference type="ARBA" id="ARBA00004434"/>
    </source>
</evidence>
<evidence type="ECO:0000313" key="12">
    <source>
        <dbReference type="RefSeq" id="XP_017344477.1"/>
    </source>
</evidence>
<reference evidence="11" key="1">
    <citation type="journal article" date="2016" name="Nat. Commun.">
        <title>The channel catfish genome sequence provides insights into the evolution of scale formation in teleosts.</title>
        <authorList>
            <person name="Liu Z."/>
            <person name="Liu S."/>
            <person name="Yao J."/>
            <person name="Bao L."/>
            <person name="Zhang J."/>
            <person name="Li Y."/>
            <person name="Jiang C."/>
            <person name="Sun L."/>
            <person name="Wang R."/>
            <person name="Zhang Y."/>
            <person name="Zhou T."/>
            <person name="Zeng Q."/>
            <person name="Fu Q."/>
            <person name="Gao S."/>
            <person name="Li N."/>
            <person name="Koren S."/>
            <person name="Jiang Y."/>
            <person name="Zimin A."/>
            <person name="Xu P."/>
            <person name="Phillippy A.M."/>
            <person name="Geng X."/>
            <person name="Song L."/>
            <person name="Sun F."/>
            <person name="Li C."/>
            <person name="Wang X."/>
            <person name="Chen A."/>
            <person name="Jin Y."/>
            <person name="Yuan Z."/>
            <person name="Yang Y."/>
            <person name="Tan S."/>
            <person name="Peatman E."/>
            <person name="Lu J."/>
            <person name="Qin Z."/>
            <person name="Dunham R."/>
            <person name="Li Z."/>
            <person name="Sonstegard T."/>
            <person name="Feng J."/>
            <person name="Danzmann R.G."/>
            <person name="Schroeder S."/>
            <person name="Scheffler B."/>
            <person name="Duke M.V."/>
            <person name="Ballard L."/>
            <person name="Kucuktas H."/>
            <person name="Kaltenboeck L."/>
            <person name="Liu H."/>
            <person name="Armbruster J."/>
            <person name="Xie Y."/>
            <person name="Kirby M.L."/>
            <person name="Tian Y."/>
            <person name="Flanagan M.E."/>
            <person name="Mu W."/>
            <person name="Waldbieser G.C."/>
        </authorList>
    </citation>
    <scope>NUCLEOTIDE SEQUENCE [LARGE SCALE GENOMIC DNA]</scope>
    <source>
        <strain evidence="11">SDA103</strain>
    </source>
</reference>
<dbReference type="Pfam" id="PF15141">
    <property type="entry name" value="UQCC3"/>
    <property type="match status" value="1"/>
</dbReference>
<evidence type="ECO:0000256" key="10">
    <source>
        <dbReference type="ARBA" id="ARBA00023310"/>
    </source>
</evidence>
<dbReference type="AlphaFoldDB" id="A0A2D0SP43"/>
<dbReference type="OrthoDB" id="9884264at2759"/>
<dbReference type="PANTHER" id="PTHR36465">
    <property type="entry name" value="UBIQUINOL-CYTOCHROME-C REDUCTASE COMPLEX ASSEMBLY FACTOR 3"/>
    <property type="match status" value="1"/>
</dbReference>
<dbReference type="GO" id="GO:0005743">
    <property type="term" value="C:mitochondrial inner membrane"/>
    <property type="evidence" value="ECO:0007669"/>
    <property type="project" value="UniProtKB-SubCell"/>
</dbReference>
<keyword evidence="10" id="KW-0066">ATP synthesis</keyword>
<keyword evidence="11" id="KW-1185">Reference proteome</keyword>
<comment type="subcellular location">
    <subcellularLocation>
        <location evidence="2">Mitochondrion inner membrane</location>
        <topology evidence="2">Single-pass membrane protein</topology>
    </subcellularLocation>
</comment>
<evidence type="ECO:0000256" key="8">
    <source>
        <dbReference type="ARBA" id="ARBA00023128"/>
    </source>
</evidence>
<evidence type="ECO:0000256" key="5">
    <source>
        <dbReference type="ARBA" id="ARBA00022692"/>
    </source>
</evidence>
<organism evidence="11 12">
    <name type="scientific">Ictalurus punctatus</name>
    <name type="common">Channel catfish</name>
    <name type="synonym">Silurus punctatus</name>
    <dbReference type="NCBI Taxonomy" id="7998"/>
    <lineage>
        <taxon>Eukaryota</taxon>
        <taxon>Metazoa</taxon>
        <taxon>Chordata</taxon>
        <taxon>Craniata</taxon>
        <taxon>Vertebrata</taxon>
        <taxon>Euteleostomi</taxon>
        <taxon>Actinopterygii</taxon>
        <taxon>Neopterygii</taxon>
        <taxon>Teleostei</taxon>
        <taxon>Ostariophysi</taxon>
        <taxon>Siluriformes</taxon>
        <taxon>Ictaluridae</taxon>
        <taxon>Ictalurus</taxon>
    </lineage>
</organism>
<keyword evidence="7" id="KW-1133">Transmembrane helix</keyword>
<dbReference type="GO" id="GO:0006754">
    <property type="term" value="P:ATP biosynthetic process"/>
    <property type="evidence" value="ECO:0007669"/>
    <property type="project" value="UniProtKB-KW"/>
</dbReference>
<reference evidence="12" key="2">
    <citation type="submission" date="2025-08" db="UniProtKB">
        <authorList>
            <consortium name="RefSeq"/>
        </authorList>
    </citation>
    <scope>IDENTIFICATION</scope>
    <source>
        <tissue evidence="12">Blood</tissue>
    </source>
</reference>
<dbReference type="KEGG" id="ipu:108276903"/>
<accession>A0A2D0SP43</accession>
<comment type="function">
    <text evidence="1">Required for the assembly of the ubiquinol-cytochrome c reductase complex (mitochondrial respiratory chain complex III or cytochrome b-c1 complex), mediating cytochrome b recruitment and probably stabilization within the complex. Thereby, plays an important role in ATP production by mitochondria. Cardiolipin-binding protein, it may also control the cardiolipin composition of mitochondria membranes and their morphology.</text>
</comment>
<protein>
    <recommendedName>
        <fullName evidence="4">Ubiquinol-cytochrome-c reductase complex assembly factor 3</fullName>
    </recommendedName>
</protein>
<dbReference type="GO" id="GO:0034551">
    <property type="term" value="P:mitochondrial respiratory chain complex III assembly"/>
    <property type="evidence" value="ECO:0007669"/>
    <property type="project" value="InterPro"/>
</dbReference>
<dbReference type="RefSeq" id="XP_017344477.1">
    <property type="nucleotide sequence ID" value="XM_017488988.3"/>
</dbReference>
<proteinExistence type="inferred from homology"/>
<dbReference type="PANTHER" id="PTHR36465:SF1">
    <property type="entry name" value="UBIQUINOL-CYTOCHROME-C REDUCTASE COMPLEX ASSEMBLY FACTOR 3"/>
    <property type="match status" value="1"/>
</dbReference>